<keyword evidence="3" id="KW-0378">Hydrolase</keyword>
<dbReference type="Pfam" id="PF05193">
    <property type="entry name" value="Peptidase_M16_C"/>
    <property type="match status" value="2"/>
</dbReference>
<comment type="similarity">
    <text evidence="1">Belongs to the peptidase M16 family.</text>
</comment>
<keyword evidence="4" id="KW-0862">Zinc</keyword>
<dbReference type="InterPro" id="IPR050626">
    <property type="entry name" value="Peptidase_M16"/>
</dbReference>
<name>A0A1I4YIY2_9FLAO</name>
<feature type="domain" description="Peptidase M16 N-terminal" evidence="7">
    <location>
        <begin position="50"/>
        <end position="165"/>
    </location>
</feature>
<feature type="compositionally biased region" description="Polar residues" evidence="6">
    <location>
        <begin position="735"/>
        <end position="745"/>
    </location>
</feature>
<dbReference type="AlphaFoldDB" id="A0A1I4YIY2"/>
<evidence type="ECO:0000256" key="1">
    <source>
        <dbReference type="ARBA" id="ARBA00007261"/>
    </source>
</evidence>
<dbReference type="PANTHER" id="PTHR43690">
    <property type="entry name" value="NARDILYSIN"/>
    <property type="match status" value="1"/>
</dbReference>
<evidence type="ECO:0000313" key="10">
    <source>
        <dbReference type="Proteomes" id="UP000199153"/>
    </source>
</evidence>
<evidence type="ECO:0000256" key="6">
    <source>
        <dbReference type="SAM" id="MobiDB-lite"/>
    </source>
</evidence>
<dbReference type="SUPFAM" id="SSF63411">
    <property type="entry name" value="LuxS/MPP-like metallohydrolase"/>
    <property type="match status" value="3"/>
</dbReference>
<dbReference type="GO" id="GO:0046872">
    <property type="term" value="F:metal ion binding"/>
    <property type="evidence" value="ECO:0007669"/>
    <property type="project" value="InterPro"/>
</dbReference>
<sequence length="934" mass="108358">MQKIIFILLLGISQVFFGQNLQNKNSFKSDVIIGELENGLQYVIKPIESNESKIHTGLTVKAGSFQENADQYNIAHLLEHLAFNSTENFPDMRNEAKFLSQFHMEAMDLTAHVGGTATRYLFRYPKEQTIALDTALSIYRDIASGKLIFDKKAVLAEKKAIYQERLQGGDPNQNYADWKVISQLTGCYEIPKPENVESTLMHTSLEDLKRFYQDWYRPELMVISVVGNIEDTDVIEQKIKNKFGSLKNPAEKFQKKDCEGVYLNSENQFIVQKNAPVLNSETEPGNIFQFFYRNPRLYLKKFTEEENKIIWNSLAKHIKKRLKSDEENYNINYQTNFFRSDDIPALKLSILTTDNELKTIERVFKVLGGISKYGFTKKEWNSIKNELISNNRRIDYSSSQVWMDLIKHSVEDLKKLEVSGINNRRGFLQTLELNKINSILKDIDWKPDDIAVIIPPNEQENIFSRKLIEKSIKKGLSEPKKYQPLEAPENLIGTKELSNLKPANIVERKFGDYNEDVIVLENGLKIILKNFRPEAGRYKDKIMVHGFSPYGASCFGPFDFEAFISPFIVKNIGVGEFNKFVINKRLSSTSIPFGVRDYVEQYETGVKAEAASEDMEILLQLLFLSFTDPRFDKEAFEDWKLQEKYKSKRITNANNDFIDFKNREVGITKIPQGGNRYYNSLEVDYTQALKKYKQLHSRAKDFTFILTGDFKKNEILPLLQKYLGNLPNKKGTINCKRSPNKNDSQPIGKGNNANFKLPYKADNKLLSIQYATPLNSPFFKEEIDAEILKQALGLKLIKMRYKEKLGVYFPLATRKFDQEYNRKTMEIFLQSSKSDFEKVLESSLNYVEELKTELVSENFLKSVKNSSYLPKWQQQYRNKSMRINLYNHYRYNIPYLDSAEAEGYFNEFDSNDLLKVAKEYFNSKSKWVLTGGYD</sequence>
<dbReference type="RefSeq" id="WP_093406030.1">
    <property type="nucleotide sequence ID" value="NZ_FOVL01000003.1"/>
</dbReference>
<proteinExistence type="inferred from homology"/>
<dbReference type="Proteomes" id="UP000199153">
    <property type="component" value="Unassembled WGS sequence"/>
</dbReference>
<dbReference type="Pfam" id="PF00675">
    <property type="entry name" value="Peptidase_M16"/>
    <property type="match status" value="1"/>
</dbReference>
<evidence type="ECO:0000256" key="3">
    <source>
        <dbReference type="ARBA" id="ARBA00022801"/>
    </source>
</evidence>
<feature type="domain" description="Peptidase M16 C-terminal" evidence="8">
    <location>
        <begin position="687"/>
        <end position="865"/>
    </location>
</feature>
<feature type="region of interest" description="Disordered" evidence="6">
    <location>
        <begin position="733"/>
        <end position="752"/>
    </location>
</feature>
<protein>
    <submittedName>
        <fullName evidence="9">Predicted Zn-dependent peptidase</fullName>
    </submittedName>
</protein>
<dbReference type="GO" id="GO:0008237">
    <property type="term" value="F:metallopeptidase activity"/>
    <property type="evidence" value="ECO:0007669"/>
    <property type="project" value="UniProtKB-KW"/>
</dbReference>
<evidence type="ECO:0000256" key="2">
    <source>
        <dbReference type="ARBA" id="ARBA00022670"/>
    </source>
</evidence>
<dbReference type="STRING" id="287099.SAMN05660413_00741"/>
<evidence type="ECO:0000259" key="7">
    <source>
        <dbReference type="Pfam" id="PF00675"/>
    </source>
</evidence>
<dbReference type="PANTHER" id="PTHR43690:SF17">
    <property type="entry name" value="PROTEIN YHJJ"/>
    <property type="match status" value="1"/>
</dbReference>
<dbReference type="GO" id="GO:0006508">
    <property type="term" value="P:proteolysis"/>
    <property type="evidence" value="ECO:0007669"/>
    <property type="project" value="UniProtKB-KW"/>
</dbReference>
<keyword evidence="5" id="KW-0482">Metalloprotease</keyword>
<accession>A0A1I4YIY2</accession>
<evidence type="ECO:0000259" key="8">
    <source>
        <dbReference type="Pfam" id="PF05193"/>
    </source>
</evidence>
<evidence type="ECO:0000256" key="5">
    <source>
        <dbReference type="ARBA" id="ARBA00023049"/>
    </source>
</evidence>
<reference evidence="9 10" key="1">
    <citation type="submission" date="2016-10" db="EMBL/GenBank/DDBJ databases">
        <authorList>
            <person name="de Groot N.N."/>
        </authorList>
    </citation>
    <scope>NUCLEOTIDE SEQUENCE [LARGE SCALE GENOMIC DNA]</scope>
    <source>
        <strain evidence="9 10">DSM 17794</strain>
    </source>
</reference>
<evidence type="ECO:0000313" key="9">
    <source>
        <dbReference type="EMBL" id="SFN37519.1"/>
    </source>
</evidence>
<dbReference type="InterPro" id="IPR011249">
    <property type="entry name" value="Metalloenz_LuxS/M16"/>
</dbReference>
<dbReference type="Gene3D" id="3.30.830.10">
    <property type="entry name" value="Metalloenzyme, LuxS/M16 peptidase-like"/>
    <property type="match status" value="2"/>
</dbReference>
<keyword evidence="10" id="KW-1185">Reference proteome</keyword>
<dbReference type="InterPro" id="IPR007863">
    <property type="entry name" value="Peptidase_M16_C"/>
</dbReference>
<dbReference type="OrthoDB" id="9811314at2"/>
<dbReference type="InterPro" id="IPR011765">
    <property type="entry name" value="Pept_M16_N"/>
</dbReference>
<keyword evidence="2" id="KW-0645">Protease</keyword>
<feature type="domain" description="Peptidase M16 C-terminal" evidence="8">
    <location>
        <begin position="204"/>
        <end position="387"/>
    </location>
</feature>
<gene>
    <name evidence="9" type="ORF">SAMN05660413_00741</name>
</gene>
<dbReference type="EMBL" id="FOVL01000003">
    <property type="protein sequence ID" value="SFN37519.1"/>
    <property type="molecule type" value="Genomic_DNA"/>
</dbReference>
<organism evidence="9 10">
    <name type="scientific">Salegentibacter flavus</name>
    <dbReference type="NCBI Taxonomy" id="287099"/>
    <lineage>
        <taxon>Bacteria</taxon>
        <taxon>Pseudomonadati</taxon>
        <taxon>Bacteroidota</taxon>
        <taxon>Flavobacteriia</taxon>
        <taxon>Flavobacteriales</taxon>
        <taxon>Flavobacteriaceae</taxon>
        <taxon>Salegentibacter</taxon>
    </lineage>
</organism>
<evidence type="ECO:0000256" key="4">
    <source>
        <dbReference type="ARBA" id="ARBA00022833"/>
    </source>
</evidence>